<evidence type="ECO:0000313" key="2">
    <source>
        <dbReference type="Proteomes" id="UP001258017"/>
    </source>
</evidence>
<proteinExistence type="predicted"/>
<keyword evidence="2" id="KW-1185">Reference proteome</keyword>
<dbReference type="AlphaFoldDB" id="A0AAD9REI1"/>
<dbReference type="EMBL" id="JAIFRP010000707">
    <property type="protein sequence ID" value="KAK2577975.1"/>
    <property type="molecule type" value="Genomic_DNA"/>
</dbReference>
<reference evidence="1" key="2">
    <citation type="journal article" date="2023" name="Commun. Biol.">
        <title>Intrasexual cuticular hydrocarbon dimorphism in a wasp sheds light on hydrocarbon biosynthesis genes in Hymenoptera.</title>
        <authorList>
            <person name="Moris V.C."/>
            <person name="Podsiadlowski L."/>
            <person name="Martin S."/>
            <person name="Oeyen J.P."/>
            <person name="Donath A."/>
            <person name="Petersen M."/>
            <person name="Wilbrandt J."/>
            <person name="Misof B."/>
            <person name="Liedtke D."/>
            <person name="Thamm M."/>
            <person name="Scheiner R."/>
            <person name="Schmitt T."/>
            <person name="Niehuis O."/>
        </authorList>
    </citation>
    <scope>NUCLEOTIDE SEQUENCE</scope>
    <source>
        <strain evidence="1">GBR_01_08_01A</strain>
    </source>
</reference>
<sequence>MLDGKTAQSITETPAASSCFICGVTTSNMNKLSDIKNRPINEEAIKFGMSPLHAGIKFMECILHMAYNLSFKRWRIATNTHLIKDAQKAFVQKEFREKIGIKVDVVKQDTRSTNDGNTSRRFFANQALTSEITGISEKLIRRFAVILEVITCTEIVDSTKFGKYAGETAEMYIAKYRCYNIPSTVHKVLVHGKQIIESCTFPVGSLSEEVQECRNKDYKRYRCLHSRKCNRIATNEDVLHMILLSSDPIITCLRPKPKKKIIPISEETKEMITLSNSEKIT</sequence>
<comment type="caution">
    <text evidence="1">The sequence shown here is derived from an EMBL/GenBank/DDBJ whole genome shotgun (WGS) entry which is preliminary data.</text>
</comment>
<accession>A0AAD9REI1</accession>
<evidence type="ECO:0000313" key="1">
    <source>
        <dbReference type="EMBL" id="KAK2577975.1"/>
    </source>
</evidence>
<name>A0AAD9REI1_9HYME</name>
<gene>
    <name evidence="1" type="ORF">KPH14_002674</name>
</gene>
<dbReference type="Proteomes" id="UP001258017">
    <property type="component" value="Unassembled WGS sequence"/>
</dbReference>
<reference evidence="1" key="1">
    <citation type="submission" date="2021-08" db="EMBL/GenBank/DDBJ databases">
        <authorList>
            <person name="Misof B."/>
            <person name="Oliver O."/>
            <person name="Podsiadlowski L."/>
            <person name="Donath A."/>
            <person name="Peters R."/>
            <person name="Mayer C."/>
            <person name="Rust J."/>
            <person name="Gunkel S."/>
            <person name="Lesny P."/>
            <person name="Martin S."/>
            <person name="Oeyen J.P."/>
            <person name="Petersen M."/>
            <person name="Panagiotis P."/>
            <person name="Wilbrandt J."/>
            <person name="Tanja T."/>
        </authorList>
    </citation>
    <scope>NUCLEOTIDE SEQUENCE</scope>
    <source>
        <strain evidence="1">GBR_01_08_01A</strain>
        <tissue evidence="1">Thorax + abdomen</tissue>
    </source>
</reference>
<protein>
    <submittedName>
        <fullName evidence="1">Uncharacterized protein</fullName>
    </submittedName>
</protein>
<organism evidence="1 2">
    <name type="scientific">Odynerus spinipes</name>
    <dbReference type="NCBI Taxonomy" id="1348599"/>
    <lineage>
        <taxon>Eukaryota</taxon>
        <taxon>Metazoa</taxon>
        <taxon>Ecdysozoa</taxon>
        <taxon>Arthropoda</taxon>
        <taxon>Hexapoda</taxon>
        <taxon>Insecta</taxon>
        <taxon>Pterygota</taxon>
        <taxon>Neoptera</taxon>
        <taxon>Endopterygota</taxon>
        <taxon>Hymenoptera</taxon>
        <taxon>Apocrita</taxon>
        <taxon>Aculeata</taxon>
        <taxon>Vespoidea</taxon>
        <taxon>Vespidae</taxon>
        <taxon>Eumeninae</taxon>
        <taxon>Odynerus</taxon>
    </lineage>
</organism>